<dbReference type="EMBL" id="CAJOBD010003113">
    <property type="protein sequence ID" value="CAF3929232.1"/>
    <property type="molecule type" value="Genomic_DNA"/>
</dbReference>
<dbReference type="EMBL" id="CAJNOT010002258">
    <property type="protein sequence ID" value="CAF1299723.1"/>
    <property type="molecule type" value="Genomic_DNA"/>
</dbReference>
<evidence type="ECO:0000313" key="6">
    <source>
        <dbReference type="Proteomes" id="UP000663874"/>
    </source>
</evidence>
<dbReference type="InterPro" id="IPR018289">
    <property type="entry name" value="MULE_transposase_dom"/>
</dbReference>
<dbReference type="EMBL" id="CAJNOU010005357">
    <property type="protein sequence ID" value="CAF1475438.1"/>
    <property type="molecule type" value="Genomic_DNA"/>
</dbReference>
<organism evidence="5 6">
    <name type="scientific">Rotaria sordida</name>
    <dbReference type="NCBI Taxonomy" id="392033"/>
    <lineage>
        <taxon>Eukaryota</taxon>
        <taxon>Metazoa</taxon>
        <taxon>Spiralia</taxon>
        <taxon>Gnathifera</taxon>
        <taxon>Rotifera</taxon>
        <taxon>Eurotatoria</taxon>
        <taxon>Bdelloidea</taxon>
        <taxon>Philodinida</taxon>
        <taxon>Philodinidae</taxon>
        <taxon>Rotaria</taxon>
    </lineage>
</organism>
<dbReference type="Pfam" id="PF10551">
    <property type="entry name" value="MULE"/>
    <property type="match status" value="1"/>
</dbReference>
<accession>A0A819UD81</accession>
<comment type="caution">
    <text evidence="5">The sequence shown here is derived from an EMBL/GenBank/DDBJ whole genome shotgun (WGS) entry which is preliminary data.</text>
</comment>
<name>A0A819UD81_9BILA</name>
<dbReference type="PANTHER" id="PTHR47160">
    <property type="entry name" value="PUTATIVE-RELATED"/>
    <property type="match status" value="1"/>
</dbReference>
<dbReference type="PANTHER" id="PTHR47160:SF8">
    <property type="entry name" value="MULE TRANSPOSASE DOMAIN-CONTAINING PROTEIN"/>
    <property type="match status" value="1"/>
</dbReference>
<evidence type="ECO:0000313" key="5">
    <source>
        <dbReference type="EMBL" id="CAF4101275.1"/>
    </source>
</evidence>
<gene>
    <name evidence="5" type="ORF">FNK824_LOCUS31406</name>
    <name evidence="4" type="ORF">JBS370_LOCUS22362</name>
    <name evidence="3" type="ORF">SEV965_LOCUS34846</name>
    <name evidence="2" type="ORF">ZHD862_LOCUS27898</name>
</gene>
<sequence>MAAISNNGTTKQKPRLDLNEHTCKSDAISFEKRKFDERIAHRAHFTQEASDLIVTDCYKNMTDQAIACLPACDNVKRRIRMLRQNKHVIATPNDLNFESIPTSLTKTIRLDQFLRCDTGPSNERILIFASTEQFNILQSTTDFLINGTFKVVPVIFYQRYIIHAIYRGHVVPVAYVLLRRKNGATYNDLVDRVLEFAPHWTPDSIMLDFEQACIGAYDTSFPDALLSDCYFHFRQNLHRKLQSLGHQNKYNDDSVFAHNIHKLAALAFLKPDDVVKGFEALSLTLDDDDDYQNGYVLGRLRANLIRRKLTFSIEFWNMYNRTMHSLMRTNNAVEAYHRRIGSIFQCAHPTLWVFLQKLIDEENATHADIVQIRAGQPPKITRNSERFEKRLINLISNPHQDILTQIDSLAHNISL</sequence>
<dbReference type="Proteomes" id="UP000663864">
    <property type="component" value="Unassembled WGS sequence"/>
</dbReference>
<dbReference type="Proteomes" id="UP000663889">
    <property type="component" value="Unassembled WGS sequence"/>
</dbReference>
<dbReference type="AlphaFoldDB" id="A0A819UD81"/>
<evidence type="ECO:0000313" key="4">
    <source>
        <dbReference type="EMBL" id="CAF3929232.1"/>
    </source>
</evidence>
<evidence type="ECO:0000259" key="1">
    <source>
        <dbReference type="Pfam" id="PF10551"/>
    </source>
</evidence>
<evidence type="ECO:0000313" key="3">
    <source>
        <dbReference type="EMBL" id="CAF1475438.1"/>
    </source>
</evidence>
<dbReference type="Proteomes" id="UP000663836">
    <property type="component" value="Unassembled WGS sequence"/>
</dbReference>
<dbReference type="EMBL" id="CAJOBE010010147">
    <property type="protein sequence ID" value="CAF4101275.1"/>
    <property type="molecule type" value="Genomic_DNA"/>
</dbReference>
<dbReference type="Proteomes" id="UP000663874">
    <property type="component" value="Unassembled WGS sequence"/>
</dbReference>
<evidence type="ECO:0000313" key="2">
    <source>
        <dbReference type="EMBL" id="CAF1299723.1"/>
    </source>
</evidence>
<proteinExistence type="predicted"/>
<feature type="domain" description="MULE transposase" evidence="1">
    <location>
        <begin position="167"/>
        <end position="236"/>
    </location>
</feature>
<reference evidence="5" key="1">
    <citation type="submission" date="2021-02" db="EMBL/GenBank/DDBJ databases">
        <authorList>
            <person name="Nowell W R."/>
        </authorList>
    </citation>
    <scope>NUCLEOTIDE SEQUENCE</scope>
</reference>
<protein>
    <recommendedName>
        <fullName evidence="1">MULE transposase domain-containing protein</fullName>
    </recommendedName>
</protein>